<dbReference type="Proteomes" id="UP000283727">
    <property type="component" value="Unassembled WGS sequence"/>
</dbReference>
<evidence type="ECO:0000313" key="2">
    <source>
        <dbReference type="Proteomes" id="UP000283727"/>
    </source>
</evidence>
<dbReference type="AlphaFoldDB" id="A0A415C2N5"/>
<accession>A0A415C2N5</accession>
<sequence>MTKENNTDTMTAETNLIKPATTDETRYAQLQDAIADNQEHIDALNHFCDAYKKAYATGIVPPYERKDDNGNTVEIHPGGEVSKENALRMVNNLTLWIGAFEADRDVLRWNSYDRSLNALPTPTKRVNPDLALRGISARMQGESPMMIQLDREVWESQLPGAR</sequence>
<name>A0A415C2N5_BIFBI</name>
<gene>
    <name evidence="1" type="ORF">DW137_09125</name>
</gene>
<evidence type="ECO:0000313" key="1">
    <source>
        <dbReference type="EMBL" id="RHJ21986.1"/>
    </source>
</evidence>
<protein>
    <recommendedName>
        <fullName evidence="3">Phage protein</fullName>
    </recommendedName>
</protein>
<proteinExistence type="predicted"/>
<comment type="caution">
    <text evidence="1">The sequence shown here is derived from an EMBL/GenBank/DDBJ whole genome shotgun (WGS) entry which is preliminary data.</text>
</comment>
<organism evidence="1 2">
    <name type="scientific">Bifidobacterium bifidum</name>
    <dbReference type="NCBI Taxonomy" id="1681"/>
    <lineage>
        <taxon>Bacteria</taxon>
        <taxon>Bacillati</taxon>
        <taxon>Actinomycetota</taxon>
        <taxon>Actinomycetes</taxon>
        <taxon>Bifidobacteriales</taxon>
        <taxon>Bifidobacteriaceae</taxon>
        <taxon>Bifidobacterium</taxon>
    </lineage>
</organism>
<dbReference type="EMBL" id="QRLR01000006">
    <property type="protein sequence ID" value="RHJ21986.1"/>
    <property type="molecule type" value="Genomic_DNA"/>
</dbReference>
<evidence type="ECO:0008006" key="3">
    <source>
        <dbReference type="Google" id="ProtNLM"/>
    </source>
</evidence>
<reference evidence="1 2" key="1">
    <citation type="submission" date="2018-08" db="EMBL/GenBank/DDBJ databases">
        <title>A genome reference for cultivated species of the human gut microbiota.</title>
        <authorList>
            <person name="Zou Y."/>
            <person name="Xue W."/>
            <person name="Luo G."/>
        </authorList>
    </citation>
    <scope>NUCLEOTIDE SEQUENCE [LARGE SCALE GENOMIC DNA]</scope>
    <source>
        <strain evidence="1 2">AM12-10</strain>
    </source>
</reference>
<dbReference type="RefSeq" id="WP_117658510.1">
    <property type="nucleotide sequence ID" value="NZ_JAQECX010000005.1"/>
</dbReference>